<organism evidence="1 2">
    <name type="scientific">Coemansia nantahalensis</name>
    <dbReference type="NCBI Taxonomy" id="2789366"/>
    <lineage>
        <taxon>Eukaryota</taxon>
        <taxon>Fungi</taxon>
        <taxon>Fungi incertae sedis</taxon>
        <taxon>Zoopagomycota</taxon>
        <taxon>Kickxellomycotina</taxon>
        <taxon>Kickxellomycetes</taxon>
        <taxon>Kickxellales</taxon>
        <taxon>Kickxellaceae</taxon>
        <taxon>Coemansia</taxon>
    </lineage>
</organism>
<reference evidence="1" key="1">
    <citation type="submission" date="2022-07" db="EMBL/GenBank/DDBJ databases">
        <title>Phylogenomic reconstructions and comparative analyses of Kickxellomycotina fungi.</title>
        <authorList>
            <person name="Reynolds N.K."/>
            <person name="Stajich J.E."/>
            <person name="Barry K."/>
            <person name="Grigoriev I.V."/>
            <person name="Crous P."/>
            <person name="Smith M.E."/>
        </authorList>
    </citation>
    <scope>NUCLEOTIDE SEQUENCE</scope>
    <source>
        <strain evidence="1">CBS 109366</strain>
    </source>
</reference>
<dbReference type="EMBL" id="JANBUJ010000701">
    <property type="protein sequence ID" value="KAJ2770582.1"/>
    <property type="molecule type" value="Genomic_DNA"/>
</dbReference>
<dbReference type="Proteomes" id="UP001140234">
    <property type="component" value="Unassembled WGS sequence"/>
</dbReference>
<gene>
    <name evidence="1" type="ORF">IWQ57_002595</name>
</gene>
<keyword evidence="2" id="KW-1185">Reference proteome</keyword>
<protein>
    <submittedName>
        <fullName evidence="1">Uncharacterized protein</fullName>
    </submittedName>
</protein>
<comment type="caution">
    <text evidence="1">The sequence shown here is derived from an EMBL/GenBank/DDBJ whole genome shotgun (WGS) entry which is preliminary data.</text>
</comment>
<accession>A0ACC1K0I2</accession>
<name>A0ACC1K0I2_9FUNG</name>
<proteinExistence type="predicted"/>
<evidence type="ECO:0000313" key="2">
    <source>
        <dbReference type="Proteomes" id="UP001140234"/>
    </source>
</evidence>
<sequence length="202" mass="22128">MSQYGGAFRPDPSYGYGGGSGPQFGQYSYGGGGQGLRYHGRLDEKSPGVLGESAAYDMHPEHFESKTLYNYPTGAAEGAQSYRRDHGYGPAPAPAYGYGNGRGDNRVAERGIANFFYKKPDPMYMGPYDEYQPQISVMTVAALAAVVIGISRHKKKKAADKCQDANCEDRPREARRRHHSTSHSASRHATVGSSRRSYTDMK</sequence>
<evidence type="ECO:0000313" key="1">
    <source>
        <dbReference type="EMBL" id="KAJ2770582.1"/>
    </source>
</evidence>